<keyword evidence="2" id="KW-1185">Reference proteome</keyword>
<protein>
    <submittedName>
        <fullName evidence="1">Uncharacterized protein</fullName>
    </submittedName>
</protein>
<evidence type="ECO:0000313" key="1">
    <source>
        <dbReference type="EMBL" id="MCK8781118.1"/>
    </source>
</evidence>
<organism evidence="1 2">
    <name type="scientific">Neorhizobium turbinariae</name>
    <dbReference type="NCBI Taxonomy" id="2937795"/>
    <lineage>
        <taxon>Bacteria</taxon>
        <taxon>Pseudomonadati</taxon>
        <taxon>Pseudomonadota</taxon>
        <taxon>Alphaproteobacteria</taxon>
        <taxon>Hyphomicrobiales</taxon>
        <taxon>Rhizobiaceae</taxon>
        <taxon>Rhizobium/Agrobacterium group</taxon>
        <taxon>Neorhizobium</taxon>
    </lineage>
</organism>
<dbReference type="Proteomes" id="UP001202827">
    <property type="component" value="Unassembled WGS sequence"/>
</dbReference>
<dbReference type="RefSeq" id="WP_248683680.1">
    <property type="nucleotide sequence ID" value="NZ_JALPRY010000015.1"/>
</dbReference>
<dbReference type="EMBL" id="JALPRY010000015">
    <property type="protein sequence ID" value="MCK8781118.1"/>
    <property type="molecule type" value="Genomic_DNA"/>
</dbReference>
<reference evidence="1 2" key="1">
    <citation type="submission" date="2022-04" db="EMBL/GenBank/DDBJ databases">
        <title>Rhizobium coralii sp. nov., isolated from coral Turbinaria peltata.</title>
        <authorList>
            <person name="Sun H."/>
        </authorList>
    </citation>
    <scope>NUCLEOTIDE SEQUENCE [LARGE SCALE GENOMIC DNA]</scope>
    <source>
        <strain evidence="1 2">NTR19</strain>
    </source>
</reference>
<sequence>MTAVLIRIGLRYRAGALIAKGLIAPDVGLQIADDVDLQQAIEVGIGVAAGAASEICYILARKLGWAK</sequence>
<comment type="caution">
    <text evidence="1">The sequence shown here is derived from an EMBL/GenBank/DDBJ whole genome shotgun (WGS) entry which is preliminary data.</text>
</comment>
<gene>
    <name evidence="1" type="ORF">M0654_14115</name>
</gene>
<name>A0ABT0ITB7_9HYPH</name>
<accession>A0ABT0ITB7</accession>
<evidence type="ECO:0000313" key="2">
    <source>
        <dbReference type="Proteomes" id="UP001202827"/>
    </source>
</evidence>
<proteinExistence type="predicted"/>